<name>A0A2P6SD87_ROSCH</name>
<keyword evidence="2" id="KW-1185">Reference proteome</keyword>
<proteinExistence type="predicted"/>
<organism evidence="1 2">
    <name type="scientific">Rosa chinensis</name>
    <name type="common">China rose</name>
    <dbReference type="NCBI Taxonomy" id="74649"/>
    <lineage>
        <taxon>Eukaryota</taxon>
        <taxon>Viridiplantae</taxon>
        <taxon>Streptophyta</taxon>
        <taxon>Embryophyta</taxon>
        <taxon>Tracheophyta</taxon>
        <taxon>Spermatophyta</taxon>
        <taxon>Magnoliopsida</taxon>
        <taxon>eudicotyledons</taxon>
        <taxon>Gunneridae</taxon>
        <taxon>Pentapetalae</taxon>
        <taxon>rosids</taxon>
        <taxon>fabids</taxon>
        <taxon>Rosales</taxon>
        <taxon>Rosaceae</taxon>
        <taxon>Rosoideae</taxon>
        <taxon>Rosoideae incertae sedis</taxon>
        <taxon>Rosa</taxon>
    </lineage>
</organism>
<sequence length="54" mass="6878">MRRRKIMMRKVTRKRNMRWLKMMLMFSLSLSLVMRVCILQWIIKDKHLRRMVVK</sequence>
<protein>
    <submittedName>
        <fullName evidence="1">Uncharacterized protein</fullName>
    </submittedName>
</protein>
<dbReference type="Gramene" id="PRQ56630">
    <property type="protein sequence ID" value="PRQ56630"/>
    <property type="gene ID" value="RchiOBHm_Chr1g0339381"/>
</dbReference>
<accession>A0A2P6SD87</accession>
<evidence type="ECO:0000313" key="1">
    <source>
        <dbReference type="EMBL" id="PRQ56630.1"/>
    </source>
</evidence>
<dbReference type="EMBL" id="PDCK01000039">
    <property type="protein sequence ID" value="PRQ56630.1"/>
    <property type="molecule type" value="Genomic_DNA"/>
</dbReference>
<dbReference type="AlphaFoldDB" id="A0A2P6SD87"/>
<dbReference type="Proteomes" id="UP000238479">
    <property type="component" value="Chromosome 1"/>
</dbReference>
<reference evidence="1 2" key="1">
    <citation type="journal article" date="2018" name="Nat. Genet.">
        <title>The Rosa genome provides new insights in the design of modern roses.</title>
        <authorList>
            <person name="Bendahmane M."/>
        </authorList>
    </citation>
    <scope>NUCLEOTIDE SEQUENCE [LARGE SCALE GENOMIC DNA]</scope>
    <source>
        <strain evidence="2">cv. Old Blush</strain>
    </source>
</reference>
<comment type="caution">
    <text evidence="1">The sequence shown here is derived from an EMBL/GenBank/DDBJ whole genome shotgun (WGS) entry which is preliminary data.</text>
</comment>
<gene>
    <name evidence="1" type="ORF">RchiOBHm_Chr1g0339381</name>
</gene>
<evidence type="ECO:0000313" key="2">
    <source>
        <dbReference type="Proteomes" id="UP000238479"/>
    </source>
</evidence>